<evidence type="ECO:0000313" key="10">
    <source>
        <dbReference type="EMBL" id="GLI32950.1"/>
    </source>
</evidence>
<dbReference type="RefSeq" id="WP_281791968.1">
    <property type="nucleotide sequence ID" value="NZ_BSDR01000001.1"/>
</dbReference>
<evidence type="ECO:0000256" key="5">
    <source>
        <dbReference type="ARBA" id="ARBA00022679"/>
    </source>
</evidence>
<comment type="similarity">
    <text evidence="3 8">Belongs to the class-I DAHP synthase family.</text>
</comment>
<evidence type="ECO:0000256" key="1">
    <source>
        <dbReference type="ARBA" id="ARBA00003726"/>
    </source>
</evidence>
<dbReference type="GO" id="GO:0005737">
    <property type="term" value="C:cytoplasm"/>
    <property type="evidence" value="ECO:0007669"/>
    <property type="project" value="TreeGrafter"/>
</dbReference>
<dbReference type="NCBIfam" id="NF009395">
    <property type="entry name" value="PRK12755.1"/>
    <property type="match status" value="1"/>
</dbReference>
<accession>A0A9W6D2E6</accession>
<dbReference type="PIRSF" id="PIRSF001361">
    <property type="entry name" value="DAHP_synthase"/>
    <property type="match status" value="1"/>
</dbReference>
<evidence type="ECO:0000256" key="3">
    <source>
        <dbReference type="ARBA" id="ARBA00007985"/>
    </source>
</evidence>
<dbReference type="NCBIfam" id="TIGR00034">
    <property type="entry name" value="aroFGH"/>
    <property type="match status" value="1"/>
</dbReference>
<dbReference type="Pfam" id="PF00793">
    <property type="entry name" value="DAHP_synth_1"/>
    <property type="match status" value="1"/>
</dbReference>
<keyword evidence="4 8" id="KW-0028">Amino-acid biosynthesis</keyword>
<dbReference type="InterPro" id="IPR006219">
    <property type="entry name" value="DAHP_synth_1"/>
</dbReference>
<dbReference type="Gene3D" id="3.20.20.70">
    <property type="entry name" value="Aldolase class I"/>
    <property type="match status" value="1"/>
</dbReference>
<dbReference type="EMBL" id="BSDR01000001">
    <property type="protein sequence ID" value="GLI32950.1"/>
    <property type="molecule type" value="Genomic_DNA"/>
</dbReference>
<dbReference type="GO" id="GO:0008652">
    <property type="term" value="P:amino acid biosynthetic process"/>
    <property type="evidence" value="ECO:0007669"/>
    <property type="project" value="UniProtKB-KW"/>
</dbReference>
<feature type="domain" description="DAHP synthetase I/KDSA" evidence="9">
    <location>
        <begin position="44"/>
        <end position="337"/>
    </location>
</feature>
<dbReference type="FunFam" id="3.20.20.70:FF:000005">
    <property type="entry name" value="Phospho-2-dehydro-3-deoxyheptonate aldolase"/>
    <property type="match status" value="1"/>
</dbReference>
<dbReference type="GO" id="GO:0009073">
    <property type="term" value="P:aromatic amino acid family biosynthetic process"/>
    <property type="evidence" value="ECO:0007669"/>
    <property type="project" value="UniProtKB-KW"/>
</dbReference>
<dbReference type="InterPro" id="IPR006218">
    <property type="entry name" value="DAHP1/KDSA"/>
</dbReference>
<organism evidence="10 11">
    <name type="scientific">Desulforhabdus amnigena</name>
    <dbReference type="NCBI Taxonomy" id="40218"/>
    <lineage>
        <taxon>Bacteria</taxon>
        <taxon>Pseudomonadati</taxon>
        <taxon>Thermodesulfobacteriota</taxon>
        <taxon>Syntrophobacteria</taxon>
        <taxon>Syntrophobacterales</taxon>
        <taxon>Syntrophobacteraceae</taxon>
        <taxon>Desulforhabdus</taxon>
    </lineage>
</organism>
<reference evidence="10" key="1">
    <citation type="submission" date="2022-12" db="EMBL/GenBank/DDBJ databases">
        <title>Reference genome sequencing for broad-spectrum identification of bacterial and archaeal isolates by mass spectrometry.</title>
        <authorList>
            <person name="Sekiguchi Y."/>
            <person name="Tourlousse D.M."/>
        </authorList>
    </citation>
    <scope>NUCLEOTIDE SEQUENCE</scope>
    <source>
        <strain evidence="10">ASRB1</strain>
    </source>
</reference>
<evidence type="ECO:0000256" key="2">
    <source>
        <dbReference type="ARBA" id="ARBA00004688"/>
    </source>
</evidence>
<sequence>MKPTHDINVKEFIPLISPNALKDELPMTEKAHQTVVEGREVIQKILRKEDPRLLVIVGPCSIHDEKAALEYAERLNALKESVKDTIYLVMRVYFEKPRTTVGWKGLINDPWLDGSCDIVSGLRKARSLLLKITEMGLPTASEMLDPITPQYIAGLVCWATIGARTTESQTHREMASGLSMPVGFKNCTDGGLATALNAMIAASSPQSFLGMDENGQTSIVKTTGNPYTHIVLRGGRRPNYDSVSIQEALNLLREKGLPETIVVDCSHANSRKKHQIQAMVWQDVINQRIDGNDSLIGLMLESNLYEGNQKNKGNLEEMQYGVSITDACISWETTEHLIRSAHEQLLRHSHGIDRSDGSATFSRYKVA</sequence>
<dbReference type="GO" id="GO:0042802">
    <property type="term" value="F:identical protein binding"/>
    <property type="evidence" value="ECO:0007669"/>
    <property type="project" value="UniProtKB-ARBA"/>
</dbReference>
<evidence type="ECO:0000259" key="9">
    <source>
        <dbReference type="Pfam" id="PF00793"/>
    </source>
</evidence>
<dbReference type="AlphaFoldDB" id="A0A9W6D2E6"/>
<gene>
    <name evidence="10" type="ORF">DAMNIGENAA_03830</name>
</gene>
<dbReference type="PANTHER" id="PTHR21225">
    <property type="entry name" value="PHOSPHO-2-DEHYDRO-3-DEOXYHEPTONATE ALDOLASE DAHP SYNTHETASE"/>
    <property type="match status" value="1"/>
</dbReference>
<keyword evidence="5 8" id="KW-0808">Transferase</keyword>
<evidence type="ECO:0000256" key="7">
    <source>
        <dbReference type="ARBA" id="ARBA00047508"/>
    </source>
</evidence>
<comment type="caution">
    <text evidence="10">The sequence shown here is derived from an EMBL/GenBank/DDBJ whole genome shotgun (WGS) entry which is preliminary data.</text>
</comment>
<evidence type="ECO:0000256" key="8">
    <source>
        <dbReference type="PIRNR" id="PIRNR001361"/>
    </source>
</evidence>
<protein>
    <recommendedName>
        <fullName evidence="8">Phospho-2-dehydro-3-deoxyheptonate aldolase</fullName>
        <ecNumber evidence="8">2.5.1.54</ecNumber>
    </recommendedName>
</protein>
<name>A0A9W6D2E6_9BACT</name>
<dbReference type="SUPFAM" id="SSF51569">
    <property type="entry name" value="Aldolase"/>
    <property type="match status" value="1"/>
</dbReference>
<dbReference type="InterPro" id="IPR013785">
    <property type="entry name" value="Aldolase_TIM"/>
</dbReference>
<comment type="pathway">
    <text evidence="2 8">Metabolic intermediate biosynthesis; chorismate biosynthesis; chorismate from D-erythrose 4-phosphate and phosphoenolpyruvate: step 1/7.</text>
</comment>
<comment type="function">
    <text evidence="1 8">Stereospecific condensation of phosphoenolpyruvate (PEP) and D-erythrose-4-phosphate (E4P) giving rise to 3-deoxy-D-arabino-heptulosonate-7-phosphate (DAHP).</text>
</comment>
<proteinExistence type="inferred from homology"/>
<comment type="catalytic activity">
    <reaction evidence="7 8">
        <text>D-erythrose 4-phosphate + phosphoenolpyruvate + H2O = 7-phospho-2-dehydro-3-deoxy-D-arabino-heptonate + phosphate</text>
        <dbReference type="Rhea" id="RHEA:14717"/>
        <dbReference type="ChEBI" id="CHEBI:15377"/>
        <dbReference type="ChEBI" id="CHEBI:16897"/>
        <dbReference type="ChEBI" id="CHEBI:43474"/>
        <dbReference type="ChEBI" id="CHEBI:58394"/>
        <dbReference type="ChEBI" id="CHEBI:58702"/>
        <dbReference type="EC" id="2.5.1.54"/>
    </reaction>
</comment>
<keyword evidence="11" id="KW-1185">Reference proteome</keyword>
<evidence type="ECO:0000313" key="11">
    <source>
        <dbReference type="Proteomes" id="UP001144372"/>
    </source>
</evidence>
<dbReference type="Proteomes" id="UP001144372">
    <property type="component" value="Unassembled WGS sequence"/>
</dbReference>
<dbReference type="GO" id="GO:0003849">
    <property type="term" value="F:3-deoxy-7-phosphoheptulonate synthase activity"/>
    <property type="evidence" value="ECO:0007669"/>
    <property type="project" value="UniProtKB-EC"/>
</dbReference>
<keyword evidence="6 8" id="KW-0057">Aromatic amino acid biosynthesis</keyword>
<dbReference type="EC" id="2.5.1.54" evidence="8"/>
<evidence type="ECO:0000256" key="6">
    <source>
        <dbReference type="ARBA" id="ARBA00023141"/>
    </source>
</evidence>
<dbReference type="PANTHER" id="PTHR21225:SF12">
    <property type="entry name" value="PHOSPHO-2-DEHYDRO-3-DEOXYHEPTONATE ALDOLASE, TYROSINE-INHIBITED"/>
    <property type="match status" value="1"/>
</dbReference>
<evidence type="ECO:0000256" key="4">
    <source>
        <dbReference type="ARBA" id="ARBA00022605"/>
    </source>
</evidence>